<dbReference type="Gene3D" id="2.60.120.200">
    <property type="match status" value="1"/>
</dbReference>
<feature type="non-terminal residue" evidence="3">
    <location>
        <position position="184"/>
    </location>
</feature>
<proteinExistence type="predicted"/>
<dbReference type="AlphaFoldDB" id="A0AAW0XLF3"/>
<organism evidence="3 4">
    <name type="scientific">Cherax quadricarinatus</name>
    <name type="common">Australian red claw crayfish</name>
    <dbReference type="NCBI Taxonomy" id="27406"/>
    <lineage>
        <taxon>Eukaryota</taxon>
        <taxon>Metazoa</taxon>
        <taxon>Ecdysozoa</taxon>
        <taxon>Arthropoda</taxon>
        <taxon>Crustacea</taxon>
        <taxon>Multicrustacea</taxon>
        <taxon>Malacostraca</taxon>
        <taxon>Eumalacostraca</taxon>
        <taxon>Eucarida</taxon>
        <taxon>Decapoda</taxon>
        <taxon>Pleocyemata</taxon>
        <taxon>Astacidea</taxon>
        <taxon>Parastacoidea</taxon>
        <taxon>Parastacidae</taxon>
        <taxon>Cherax</taxon>
    </lineage>
</organism>
<comment type="caution">
    <text evidence="3">The sequence shown here is derived from an EMBL/GenBank/DDBJ whole genome shotgun (WGS) entry which is preliminary data.</text>
</comment>
<dbReference type="SUPFAM" id="SSF49899">
    <property type="entry name" value="Concanavalin A-like lectins/glucanases"/>
    <property type="match status" value="1"/>
</dbReference>
<dbReference type="InterPro" id="IPR048287">
    <property type="entry name" value="TSPN-like_N"/>
</dbReference>
<evidence type="ECO:0000313" key="4">
    <source>
        <dbReference type="Proteomes" id="UP001445076"/>
    </source>
</evidence>
<reference evidence="3 4" key="1">
    <citation type="journal article" date="2024" name="BMC Genomics">
        <title>Genome assembly of redclaw crayfish (Cherax quadricarinatus) provides insights into its immune adaptation and hypoxia tolerance.</title>
        <authorList>
            <person name="Liu Z."/>
            <person name="Zheng J."/>
            <person name="Li H."/>
            <person name="Fang K."/>
            <person name="Wang S."/>
            <person name="He J."/>
            <person name="Zhou D."/>
            <person name="Weng S."/>
            <person name="Chi M."/>
            <person name="Gu Z."/>
            <person name="He J."/>
            <person name="Li F."/>
            <person name="Wang M."/>
        </authorList>
    </citation>
    <scope>NUCLEOTIDE SEQUENCE [LARGE SCALE GENOMIC DNA]</scope>
    <source>
        <strain evidence="3">ZL_2023a</strain>
    </source>
</reference>
<evidence type="ECO:0000256" key="1">
    <source>
        <dbReference type="ARBA" id="ARBA00022737"/>
    </source>
</evidence>
<keyword evidence="4" id="KW-1185">Reference proteome</keyword>
<dbReference type="EMBL" id="JARKIK010000019">
    <property type="protein sequence ID" value="KAK8745365.1"/>
    <property type="molecule type" value="Genomic_DNA"/>
</dbReference>
<evidence type="ECO:0000259" key="2">
    <source>
        <dbReference type="SMART" id="SM00210"/>
    </source>
</evidence>
<evidence type="ECO:0000313" key="3">
    <source>
        <dbReference type="EMBL" id="KAK8745365.1"/>
    </source>
</evidence>
<keyword evidence="1" id="KW-0677">Repeat</keyword>
<accession>A0AAW0XLF3</accession>
<feature type="domain" description="Thrombospondin-like N-terminal" evidence="2">
    <location>
        <begin position="1"/>
        <end position="181"/>
    </location>
</feature>
<name>A0AAW0XLF3_CHEQU</name>
<protein>
    <recommendedName>
        <fullName evidence="2">Thrombospondin-like N-terminal domain-containing protein</fullName>
    </recommendedName>
</protein>
<sequence length="184" mass="20640">DTLEEFDLLQAIAVPFADPSTQYFVTGFDGFPAFGFKVGASIKHPYRLFLPEKFFRVFSIMIALKPDTASPMFAFAVTNPLENIIQLGVGFTPADPGRTNVSLYYTDGERHMTSQTIASFLVPQFVDTWSRLAFSVTEEDIQLWYNCELYSDVLVKRVPLQLVFDSASTLYIGQAGGIFKGEFE</sequence>
<feature type="non-terminal residue" evidence="3">
    <location>
        <position position="1"/>
    </location>
</feature>
<gene>
    <name evidence="3" type="ORF">OTU49_000150</name>
</gene>
<dbReference type="InterPro" id="IPR013320">
    <property type="entry name" value="ConA-like_dom_sf"/>
</dbReference>
<dbReference type="Proteomes" id="UP001445076">
    <property type="component" value="Unassembled WGS sequence"/>
</dbReference>
<dbReference type="SMART" id="SM00210">
    <property type="entry name" value="TSPN"/>
    <property type="match status" value="1"/>
</dbReference>